<dbReference type="PANTHER" id="PTHR42720:SF1">
    <property type="entry name" value="GLYCEROL 3-PHOSPHATE OXIDASE"/>
    <property type="match status" value="1"/>
</dbReference>
<evidence type="ECO:0000313" key="4">
    <source>
        <dbReference type="Proteomes" id="UP000001933"/>
    </source>
</evidence>
<evidence type="ECO:0000259" key="2">
    <source>
        <dbReference type="Pfam" id="PF04324"/>
    </source>
</evidence>
<name>Q2LR85_SYNAS</name>
<dbReference type="SUPFAM" id="SSF54373">
    <property type="entry name" value="FAD-linked reductases, C-terminal domain"/>
    <property type="match status" value="1"/>
</dbReference>
<sequence length="510" mass="55597">MCPTGNRMNEIVKERTSKGIFRIDMTNFYDVIIIGAGVVGNAIARELSRFDIKAAVIERELDVGGGTSSRNSGVVHSGIHYKPGTLRAKLNVQGNAMMGNLCKELKVKIEYLGKLTVAQDETDVETLHSLKAQGDANGVPGLAILNKQQMEKLQPGIGGIMALHSPSTGIICPYGLTIALAENACANGVHFYLGQEVTAISRTEKGFEVKTTSGERFESRVLINSAGLYSDAICRMLGIDEYRIYPCRGEYLILDKRLAGTLSLLVYPAPHKGGAGLGIHLTNTVDGNILIGPSNEYVDEADDYACTAEILSLLKKEGHDLLPGISAADFIRNFSGLRAKQAPPSEGGFRDFVIESRKDIPGFINLVGIESPGLTSAPAIGLMVRDMVEELLPLPFKASFIAEREGRAGFFYELSPEERADLVAENPDYGEVVCRCEQITRKEVLDAIQNPLGVKTINGIKYRSRAMMGRCQGGFCLPRIVQILEKEFGYKPEDYLLQHAHSPLFAGRVR</sequence>
<evidence type="ECO:0000259" key="1">
    <source>
        <dbReference type="Pfam" id="PF01266"/>
    </source>
</evidence>
<organism evidence="3 4">
    <name type="scientific">Syntrophus aciditrophicus (strain SB)</name>
    <dbReference type="NCBI Taxonomy" id="56780"/>
    <lineage>
        <taxon>Bacteria</taxon>
        <taxon>Pseudomonadati</taxon>
        <taxon>Thermodesulfobacteriota</taxon>
        <taxon>Syntrophia</taxon>
        <taxon>Syntrophales</taxon>
        <taxon>Syntrophaceae</taxon>
        <taxon>Syntrophus</taxon>
    </lineage>
</organism>
<accession>Q2LR85</accession>
<dbReference type="InterPro" id="IPR006076">
    <property type="entry name" value="FAD-dep_OxRdtase"/>
</dbReference>
<dbReference type="Gene3D" id="3.30.9.10">
    <property type="entry name" value="D-Amino Acid Oxidase, subunit A, domain 2"/>
    <property type="match status" value="1"/>
</dbReference>
<evidence type="ECO:0000313" key="3">
    <source>
        <dbReference type="EMBL" id="ABC76597.1"/>
    </source>
</evidence>
<dbReference type="HOGENOM" id="CLU_024775_3_1_7"/>
<feature type="domain" description="FAD dependent oxidoreductase" evidence="1">
    <location>
        <begin position="30"/>
        <end position="386"/>
    </location>
</feature>
<keyword evidence="3" id="KW-0560">Oxidoreductase</keyword>
<dbReference type="CDD" id="cd19946">
    <property type="entry name" value="GlpA-like_Fer2_BFD-like"/>
    <property type="match status" value="1"/>
</dbReference>
<dbReference type="PANTHER" id="PTHR42720">
    <property type="entry name" value="GLYCEROL-3-PHOSPHATE DEHYDROGENASE"/>
    <property type="match status" value="1"/>
</dbReference>
<dbReference type="Proteomes" id="UP000001933">
    <property type="component" value="Chromosome"/>
</dbReference>
<dbReference type="EMBL" id="CP000252">
    <property type="protein sequence ID" value="ABC76597.1"/>
    <property type="molecule type" value="Genomic_DNA"/>
</dbReference>
<dbReference type="InterPro" id="IPR036188">
    <property type="entry name" value="FAD/NAD-bd_sf"/>
</dbReference>
<dbReference type="Gene3D" id="1.10.10.1100">
    <property type="entry name" value="BFD-like [2Fe-2S]-binding domain"/>
    <property type="match status" value="1"/>
</dbReference>
<gene>
    <name evidence="3" type="ORF">SYN_02446</name>
</gene>
<dbReference type="InterPro" id="IPR007419">
    <property type="entry name" value="BFD-like_2Fe2S-bd_dom"/>
</dbReference>
<dbReference type="FunCoup" id="Q2LR85">
    <property type="interactions" value="358"/>
</dbReference>
<dbReference type="InterPro" id="IPR041854">
    <property type="entry name" value="BFD-like_2Fe2S-bd_dom_sf"/>
</dbReference>
<dbReference type="InParanoid" id="Q2LR85"/>
<dbReference type="eggNOG" id="COG0579">
    <property type="taxonomic scope" value="Bacteria"/>
</dbReference>
<dbReference type="EC" id="1.1.5.3" evidence="3"/>
<dbReference type="InterPro" id="IPR052745">
    <property type="entry name" value="G3P_Oxidase/Oxidoreductase"/>
</dbReference>
<dbReference type="Pfam" id="PF01266">
    <property type="entry name" value="DAO"/>
    <property type="match status" value="1"/>
</dbReference>
<dbReference type="GO" id="GO:0004368">
    <property type="term" value="F:glycerol-3-phosphate dehydrogenase (quinone) activity"/>
    <property type="evidence" value="ECO:0007669"/>
    <property type="project" value="UniProtKB-EC"/>
</dbReference>
<dbReference type="Pfam" id="PF04324">
    <property type="entry name" value="Fer2_BFD"/>
    <property type="match status" value="1"/>
</dbReference>
<dbReference type="SUPFAM" id="SSF51905">
    <property type="entry name" value="FAD/NAD(P)-binding domain"/>
    <property type="match status" value="1"/>
</dbReference>
<keyword evidence="4" id="KW-1185">Reference proteome</keyword>
<dbReference type="AlphaFoldDB" id="Q2LR85"/>
<protein>
    <submittedName>
        <fullName evidence="3">Glycerol-3-phosphate dehydrogenase</fullName>
        <ecNumber evidence="3">1.1.5.3</ecNumber>
    </submittedName>
</protein>
<proteinExistence type="predicted"/>
<reference evidence="3 4" key="1">
    <citation type="journal article" date="2007" name="Proc. Natl. Acad. Sci. U.S.A.">
        <title>The genome of Syntrophus aciditrophicus: life at the thermodynamic limit of microbial growth.</title>
        <authorList>
            <person name="McInerney M.J."/>
            <person name="Rohlin L."/>
            <person name="Mouttaki H."/>
            <person name="Kim U."/>
            <person name="Krupp R.S."/>
            <person name="Rios-Hernandez L."/>
            <person name="Sieber J."/>
            <person name="Struchtemeyer C.G."/>
            <person name="Bhattacharyya A."/>
            <person name="Campbell J.W."/>
            <person name="Gunsalus R.P."/>
        </authorList>
    </citation>
    <scope>NUCLEOTIDE SEQUENCE [LARGE SCALE GENOMIC DNA]</scope>
    <source>
        <strain evidence="3 4">SB</strain>
    </source>
</reference>
<dbReference type="Gene3D" id="3.50.50.60">
    <property type="entry name" value="FAD/NAD(P)-binding domain"/>
    <property type="match status" value="1"/>
</dbReference>
<feature type="domain" description="BFD-like [2Fe-2S]-binding" evidence="2">
    <location>
        <begin position="432"/>
        <end position="485"/>
    </location>
</feature>
<dbReference type="STRING" id="56780.SYN_02446"/>
<dbReference type="KEGG" id="sat:SYN_02446"/>